<proteinExistence type="predicted"/>
<dbReference type="AlphaFoldDB" id="A0A2W5FPC9"/>
<dbReference type="EMBL" id="QFOT01000014">
    <property type="protein sequence ID" value="PZP56828.1"/>
    <property type="molecule type" value="Genomic_DNA"/>
</dbReference>
<dbReference type="PANTHER" id="PTHR30383">
    <property type="entry name" value="THIOESTERASE 1/PROTEASE 1/LYSOPHOSPHOLIPASE L1"/>
    <property type="match status" value="1"/>
</dbReference>
<dbReference type="InterPro" id="IPR036514">
    <property type="entry name" value="SGNH_hydro_sf"/>
</dbReference>
<organism evidence="3 4">
    <name type="scientific">Micavibrio aeruginosavorus</name>
    <dbReference type="NCBI Taxonomy" id="349221"/>
    <lineage>
        <taxon>Bacteria</taxon>
        <taxon>Pseudomonadati</taxon>
        <taxon>Bdellovibrionota</taxon>
        <taxon>Bdellovibrionia</taxon>
        <taxon>Bdellovibrionales</taxon>
        <taxon>Pseudobdellovibrionaceae</taxon>
        <taxon>Micavibrio</taxon>
    </lineage>
</organism>
<feature type="chain" id="PRO_5015969093" evidence="1">
    <location>
        <begin position="20"/>
        <end position="206"/>
    </location>
</feature>
<dbReference type="Proteomes" id="UP000249739">
    <property type="component" value="Unassembled WGS sequence"/>
</dbReference>
<dbReference type="Pfam" id="PF13472">
    <property type="entry name" value="Lipase_GDSL_2"/>
    <property type="match status" value="1"/>
</dbReference>
<sequence>MSIRAIILSLFLIVSSSSAALAEKLRIVALGDSLTAGYGLQAGEDYANQLQQALISKGLDVKIDNAGVSGDTTAGGLSRLEWVTAGEPKPALVIVALGANDMLRAIDPSTTESNLRSILKNLKDKDIPAVLYGMKAPINMPPAYRKSFNDIYPTLSEEFDVPLYPFFLEGIAMNSKLNLDDGVHPTKEGVALMVEKTSPLIEKQLK</sequence>
<evidence type="ECO:0000259" key="2">
    <source>
        <dbReference type="Pfam" id="PF13472"/>
    </source>
</evidence>
<gene>
    <name evidence="3" type="ORF">DI586_02435</name>
</gene>
<evidence type="ECO:0000313" key="4">
    <source>
        <dbReference type="Proteomes" id="UP000249739"/>
    </source>
</evidence>
<dbReference type="InterPro" id="IPR013830">
    <property type="entry name" value="SGNH_hydro"/>
</dbReference>
<dbReference type="PANTHER" id="PTHR30383:SF24">
    <property type="entry name" value="THIOESTERASE 1_PROTEASE 1_LYSOPHOSPHOLIPASE L1"/>
    <property type="match status" value="1"/>
</dbReference>
<dbReference type="SUPFAM" id="SSF52266">
    <property type="entry name" value="SGNH hydrolase"/>
    <property type="match status" value="1"/>
</dbReference>
<evidence type="ECO:0000313" key="3">
    <source>
        <dbReference type="EMBL" id="PZP56828.1"/>
    </source>
</evidence>
<reference evidence="3 4" key="1">
    <citation type="submission" date="2017-08" db="EMBL/GenBank/DDBJ databases">
        <title>Infants hospitalized years apart are colonized by the same room-sourced microbial strains.</title>
        <authorList>
            <person name="Brooks B."/>
            <person name="Olm M.R."/>
            <person name="Firek B.A."/>
            <person name="Baker R."/>
            <person name="Thomas B.C."/>
            <person name="Morowitz M.J."/>
            <person name="Banfield J.F."/>
        </authorList>
    </citation>
    <scope>NUCLEOTIDE SEQUENCE [LARGE SCALE GENOMIC DNA]</scope>
    <source>
        <strain evidence="3">S2_006_000_R2_64</strain>
    </source>
</reference>
<protein>
    <submittedName>
        <fullName evidence="3">Arylesterase</fullName>
    </submittedName>
</protein>
<feature type="domain" description="SGNH hydrolase-type esterase" evidence="2">
    <location>
        <begin position="29"/>
        <end position="191"/>
    </location>
</feature>
<dbReference type="InterPro" id="IPR051532">
    <property type="entry name" value="Ester_Hydrolysis_Enzymes"/>
</dbReference>
<dbReference type="Gene3D" id="3.40.50.1110">
    <property type="entry name" value="SGNH hydrolase"/>
    <property type="match status" value="1"/>
</dbReference>
<dbReference type="GO" id="GO:0004622">
    <property type="term" value="F:phosphatidylcholine lysophospholipase activity"/>
    <property type="evidence" value="ECO:0007669"/>
    <property type="project" value="TreeGrafter"/>
</dbReference>
<keyword evidence="1" id="KW-0732">Signal</keyword>
<evidence type="ECO:0000256" key="1">
    <source>
        <dbReference type="SAM" id="SignalP"/>
    </source>
</evidence>
<comment type="caution">
    <text evidence="3">The sequence shown here is derived from an EMBL/GenBank/DDBJ whole genome shotgun (WGS) entry which is preliminary data.</text>
</comment>
<name>A0A2W5FPC9_9BACT</name>
<accession>A0A2W5FPC9</accession>
<dbReference type="CDD" id="cd01822">
    <property type="entry name" value="Lysophospholipase_L1_like"/>
    <property type="match status" value="1"/>
</dbReference>
<feature type="signal peptide" evidence="1">
    <location>
        <begin position="1"/>
        <end position="19"/>
    </location>
</feature>